<proteinExistence type="predicted"/>
<evidence type="ECO:0000313" key="2">
    <source>
        <dbReference type="Proteomes" id="UP001234202"/>
    </source>
</evidence>
<dbReference type="Proteomes" id="UP001234202">
    <property type="component" value="Unassembled WGS sequence"/>
</dbReference>
<sequence>MERVIDSCWNLGLPDDSMMTPTIEEITNVPSSFYEFGKGGTGQSIVQDLTPSYWGPREGADGDDRIDGGTSTPVLSEIERATEGTVETDEQGLEISNGTSCRISDANLPRTENDMVASCMPNTAFIVAAKIAAASLVDNVDHNLSEASEASYVPLRTSILDLRNLPDFTRILQGENDYSINYSYGSDVRGIPEDNVLPSKIGMRRYFDQIGTWYTFVDLIYGALEDKAVINFELRVSDRRLIWGFLGFRRANGDFYQYNKRGMEFSL</sequence>
<reference evidence="1" key="1">
    <citation type="submission" date="2023-04" db="EMBL/GenBank/DDBJ databases">
        <title>Draft Genome sequencing of Naganishia species isolated from polar environments using Oxford Nanopore Technology.</title>
        <authorList>
            <person name="Leo P."/>
            <person name="Venkateswaran K."/>
        </authorList>
    </citation>
    <scope>NUCLEOTIDE SEQUENCE</scope>
    <source>
        <strain evidence="1">DBVPG 5303</strain>
    </source>
</reference>
<protein>
    <submittedName>
        <fullName evidence="1">Uncharacterized protein</fullName>
    </submittedName>
</protein>
<dbReference type="EMBL" id="JASBWV010000037">
    <property type="protein sequence ID" value="KAJ9116520.1"/>
    <property type="molecule type" value="Genomic_DNA"/>
</dbReference>
<name>A0ACC2WZE9_9TREE</name>
<evidence type="ECO:0000313" key="1">
    <source>
        <dbReference type="EMBL" id="KAJ9116520.1"/>
    </source>
</evidence>
<organism evidence="1 2">
    <name type="scientific">Naganishia onofrii</name>
    <dbReference type="NCBI Taxonomy" id="1851511"/>
    <lineage>
        <taxon>Eukaryota</taxon>
        <taxon>Fungi</taxon>
        <taxon>Dikarya</taxon>
        <taxon>Basidiomycota</taxon>
        <taxon>Agaricomycotina</taxon>
        <taxon>Tremellomycetes</taxon>
        <taxon>Filobasidiales</taxon>
        <taxon>Filobasidiaceae</taxon>
        <taxon>Naganishia</taxon>
    </lineage>
</organism>
<gene>
    <name evidence="1" type="ORF">QFC24_006753</name>
</gene>
<keyword evidence="2" id="KW-1185">Reference proteome</keyword>
<accession>A0ACC2WZE9</accession>
<comment type="caution">
    <text evidence="1">The sequence shown here is derived from an EMBL/GenBank/DDBJ whole genome shotgun (WGS) entry which is preliminary data.</text>
</comment>